<dbReference type="EMBL" id="WJQS01000005">
    <property type="protein sequence ID" value="MRI85668.1"/>
    <property type="molecule type" value="Genomic_DNA"/>
</dbReference>
<feature type="compositionally biased region" description="Basic and acidic residues" evidence="6">
    <location>
        <begin position="1"/>
        <end position="16"/>
    </location>
</feature>
<keyword evidence="4 7" id="KW-0472">Membrane</keyword>
<dbReference type="InterPro" id="IPR007343">
    <property type="entry name" value="Uncharacterised_pept_Zn_put"/>
</dbReference>
<dbReference type="PANTHER" id="PTHR30168">
    <property type="entry name" value="PUTATIVE MEMBRANE PROTEIN YPFJ"/>
    <property type="match status" value="1"/>
</dbReference>
<evidence type="ECO:0000256" key="1">
    <source>
        <dbReference type="ARBA" id="ARBA00004167"/>
    </source>
</evidence>
<organism evidence="8 9">
    <name type="scientific">Fundicoccus ignavus</name>
    <dbReference type="NCBI Taxonomy" id="2664442"/>
    <lineage>
        <taxon>Bacteria</taxon>
        <taxon>Bacillati</taxon>
        <taxon>Bacillota</taxon>
        <taxon>Bacilli</taxon>
        <taxon>Lactobacillales</taxon>
        <taxon>Aerococcaceae</taxon>
        <taxon>Fundicoccus</taxon>
    </lineage>
</organism>
<dbReference type="RefSeq" id="WP_153863592.1">
    <property type="nucleotide sequence ID" value="NZ_WJQS01000005.1"/>
</dbReference>
<reference evidence="8 9" key="1">
    <citation type="submission" date="2019-11" db="EMBL/GenBank/DDBJ databases">
        <title>Characterisation of Fundicoccus ignavus gen. nov. sp. nov., a novel genus of the family Aerococcaceae isolated from bulk tank milk.</title>
        <authorList>
            <person name="Siebert A."/>
            <person name="Huptas C."/>
            <person name="Wenning M."/>
            <person name="Scherer S."/>
            <person name="Doll E.V."/>
        </authorList>
    </citation>
    <scope>NUCLEOTIDE SEQUENCE [LARGE SCALE GENOMIC DNA]</scope>
    <source>
        <strain evidence="8 9">WS4759</strain>
    </source>
</reference>
<evidence type="ECO:0000256" key="6">
    <source>
        <dbReference type="SAM" id="MobiDB-lite"/>
    </source>
</evidence>
<evidence type="ECO:0000256" key="3">
    <source>
        <dbReference type="ARBA" id="ARBA00022989"/>
    </source>
</evidence>
<name>A0A6I2GME5_9LACT</name>
<evidence type="ECO:0000256" key="7">
    <source>
        <dbReference type="SAM" id="Phobius"/>
    </source>
</evidence>
<feature type="transmembrane region" description="Helical" evidence="7">
    <location>
        <begin position="55"/>
        <end position="74"/>
    </location>
</feature>
<dbReference type="Pfam" id="PF04228">
    <property type="entry name" value="Zn_peptidase"/>
    <property type="match status" value="1"/>
</dbReference>
<feature type="coiled-coil region" evidence="5">
    <location>
        <begin position="202"/>
        <end position="229"/>
    </location>
</feature>
<evidence type="ECO:0000256" key="4">
    <source>
        <dbReference type="ARBA" id="ARBA00023136"/>
    </source>
</evidence>
<keyword evidence="3 7" id="KW-1133">Transmembrane helix</keyword>
<dbReference type="PANTHER" id="PTHR30168:SF0">
    <property type="entry name" value="INNER MEMBRANE PROTEIN"/>
    <property type="match status" value="1"/>
</dbReference>
<sequence>MKWEDLRKSRNIKDQRGQSSGRQSSANRGSSMQGSNMGSSLLWMLLGSGGGKGKWLLIAVVAFMLIGGGGSGLFDLGFNTDNSTTTNQTTNTNFEYETSNADVSDEEYDFLAAVLGSTEDYWTEEFARYDLDYRYPTLVVYTGSVQTNGCGFGTTQVGPFYCPADETLYIDLQFYRDLTTQYDAPGDFAMAYVVAHEVGHHVQNLVGTMDQYNAAIRQLSEKEKNALNVRLELQADYYAGAWASFVEGEGILESGDIEEAMQAAHAVGDDTLQEQAYGRTVPDSFTHGTSEQRQAWFMRGFENGTLSGGDTFNEAID</sequence>
<proteinExistence type="predicted"/>
<comment type="caution">
    <text evidence="8">The sequence shown here is derived from an EMBL/GenBank/DDBJ whole genome shotgun (WGS) entry which is preliminary data.</text>
</comment>
<protein>
    <submittedName>
        <fullName evidence="8">Neutral zinc metallopeptidase</fullName>
    </submittedName>
</protein>
<feature type="compositionally biased region" description="Low complexity" evidence="6">
    <location>
        <begin position="17"/>
        <end position="34"/>
    </location>
</feature>
<accession>A0A6I2GME5</accession>
<gene>
    <name evidence="8" type="ORF">GIY09_07205</name>
</gene>
<keyword evidence="2 7" id="KW-0812">Transmembrane</keyword>
<dbReference type="AlphaFoldDB" id="A0A6I2GME5"/>
<evidence type="ECO:0000256" key="2">
    <source>
        <dbReference type="ARBA" id="ARBA00022692"/>
    </source>
</evidence>
<dbReference type="GO" id="GO:0016020">
    <property type="term" value="C:membrane"/>
    <property type="evidence" value="ECO:0007669"/>
    <property type="project" value="UniProtKB-SubCell"/>
</dbReference>
<keyword evidence="5" id="KW-0175">Coiled coil</keyword>
<evidence type="ECO:0000256" key="5">
    <source>
        <dbReference type="SAM" id="Coils"/>
    </source>
</evidence>
<dbReference type="Proteomes" id="UP000430975">
    <property type="component" value="Unassembled WGS sequence"/>
</dbReference>
<comment type="subcellular location">
    <subcellularLocation>
        <location evidence="1">Membrane</location>
        <topology evidence="1">Single-pass membrane protein</topology>
    </subcellularLocation>
</comment>
<feature type="region of interest" description="Disordered" evidence="6">
    <location>
        <begin position="1"/>
        <end position="34"/>
    </location>
</feature>
<keyword evidence="9" id="KW-1185">Reference proteome</keyword>
<dbReference type="SUPFAM" id="SSF55486">
    <property type="entry name" value="Metalloproteases ('zincins'), catalytic domain"/>
    <property type="match status" value="1"/>
</dbReference>
<evidence type="ECO:0000313" key="9">
    <source>
        <dbReference type="Proteomes" id="UP000430975"/>
    </source>
</evidence>
<evidence type="ECO:0000313" key="8">
    <source>
        <dbReference type="EMBL" id="MRI85668.1"/>
    </source>
</evidence>